<reference evidence="3" key="1">
    <citation type="journal article" date="2019" name="Int. J. Syst. Evol. Microbiol.">
        <title>The Global Catalogue of Microorganisms (GCM) 10K type strain sequencing project: providing services to taxonomists for standard genome sequencing and annotation.</title>
        <authorList>
            <consortium name="The Broad Institute Genomics Platform"/>
            <consortium name="The Broad Institute Genome Sequencing Center for Infectious Disease"/>
            <person name="Wu L."/>
            <person name="Ma J."/>
        </authorList>
    </citation>
    <scope>NUCLEOTIDE SEQUENCE [LARGE SCALE GENOMIC DNA]</scope>
    <source>
        <strain evidence="3">JCM 16908</strain>
    </source>
</reference>
<dbReference type="RefSeq" id="WP_344935635.1">
    <property type="nucleotide sequence ID" value="NZ_BAAAZR010000002.1"/>
</dbReference>
<comment type="caution">
    <text evidence="2">The sequence shown here is derived from an EMBL/GenBank/DDBJ whole genome shotgun (WGS) entry which is preliminary data.</text>
</comment>
<dbReference type="Pfam" id="PF00908">
    <property type="entry name" value="dTDP_sugar_isom"/>
    <property type="match status" value="1"/>
</dbReference>
<protein>
    <submittedName>
        <fullName evidence="2">dTDP-4-dehydrorhamnose 3,5-epimerase</fullName>
    </submittedName>
</protein>
<dbReference type="Proteomes" id="UP001500888">
    <property type="component" value="Unassembled WGS sequence"/>
</dbReference>
<sequence>MTPHDLVGGAVAFTPRRYPDHRGLFVSVLEESSFTAAVGHRPPSVAQLSCSLSRPGVVRGLHYCRTPPGCAKFVHCPRGRVLDIVADVRVGSPTFGRWDSVVLDDREFRSVYIPVGMAHMFVSLEPGSMMSYALSVEYVAENELAVSPFDRDLAISLPDGLEPIVSDRDRDAPALAEALAAGALPDYDTCLRLEAELGLAAGATT</sequence>
<evidence type="ECO:0000313" key="3">
    <source>
        <dbReference type="Proteomes" id="UP001500888"/>
    </source>
</evidence>
<evidence type="ECO:0000256" key="1">
    <source>
        <dbReference type="ARBA" id="ARBA00010154"/>
    </source>
</evidence>
<dbReference type="Gene3D" id="2.60.120.10">
    <property type="entry name" value="Jelly Rolls"/>
    <property type="match status" value="1"/>
</dbReference>
<keyword evidence="3" id="KW-1185">Reference proteome</keyword>
<gene>
    <name evidence="2" type="ORF">GCM10022226_13670</name>
</gene>
<dbReference type="EMBL" id="BAAAZR010000002">
    <property type="protein sequence ID" value="GAA3795592.1"/>
    <property type="molecule type" value="Genomic_DNA"/>
</dbReference>
<dbReference type="SUPFAM" id="SSF51182">
    <property type="entry name" value="RmlC-like cupins"/>
    <property type="match status" value="1"/>
</dbReference>
<dbReference type="PANTHER" id="PTHR21047">
    <property type="entry name" value="DTDP-6-DEOXY-D-GLUCOSE-3,5 EPIMERASE"/>
    <property type="match status" value="1"/>
</dbReference>
<dbReference type="InterPro" id="IPR014710">
    <property type="entry name" value="RmlC-like_jellyroll"/>
</dbReference>
<name>A0ABP7HLB9_9ACTN</name>
<dbReference type="PANTHER" id="PTHR21047:SF2">
    <property type="entry name" value="THYMIDINE DIPHOSPHO-4-KETO-RHAMNOSE 3,5-EPIMERASE"/>
    <property type="match status" value="1"/>
</dbReference>
<dbReference type="InterPro" id="IPR000888">
    <property type="entry name" value="RmlC-like"/>
</dbReference>
<accession>A0ABP7HLB9</accession>
<comment type="similarity">
    <text evidence="1">Belongs to the dTDP-4-dehydrorhamnose 3,5-epimerase family.</text>
</comment>
<evidence type="ECO:0000313" key="2">
    <source>
        <dbReference type="EMBL" id="GAA3795592.1"/>
    </source>
</evidence>
<dbReference type="InterPro" id="IPR011051">
    <property type="entry name" value="RmlC_Cupin_sf"/>
</dbReference>
<organism evidence="2 3">
    <name type="scientific">Sphaerisporangium flaviroseum</name>
    <dbReference type="NCBI Taxonomy" id="509199"/>
    <lineage>
        <taxon>Bacteria</taxon>
        <taxon>Bacillati</taxon>
        <taxon>Actinomycetota</taxon>
        <taxon>Actinomycetes</taxon>
        <taxon>Streptosporangiales</taxon>
        <taxon>Streptosporangiaceae</taxon>
        <taxon>Sphaerisporangium</taxon>
    </lineage>
</organism>
<proteinExistence type="inferred from homology"/>
<dbReference type="CDD" id="cd00438">
    <property type="entry name" value="cupin_RmlC"/>
    <property type="match status" value="1"/>
</dbReference>